<dbReference type="Gene3D" id="1.10.8.60">
    <property type="match status" value="1"/>
</dbReference>
<dbReference type="InterPro" id="IPR003959">
    <property type="entry name" value="ATPase_AAA_core"/>
</dbReference>
<dbReference type="Pfam" id="PF13229">
    <property type="entry name" value="Beta_helix"/>
    <property type="match status" value="1"/>
</dbReference>
<dbReference type="InterPro" id="IPR011050">
    <property type="entry name" value="Pectin_lyase_fold/virulence"/>
</dbReference>
<organism evidence="6 7">
    <name type="scientific">Streptomyces gibsoniae</name>
    <dbReference type="NCBI Taxonomy" id="3075529"/>
    <lineage>
        <taxon>Bacteria</taxon>
        <taxon>Bacillati</taxon>
        <taxon>Actinomycetota</taxon>
        <taxon>Actinomycetes</taxon>
        <taxon>Kitasatosporales</taxon>
        <taxon>Streptomycetaceae</taxon>
        <taxon>Streptomyces</taxon>
    </lineage>
</organism>
<protein>
    <submittedName>
        <fullName evidence="6">Right-handed parallel beta-helix repeat-containing protein</fullName>
    </submittedName>
</protein>
<dbReference type="EMBL" id="JAVREY010000006">
    <property type="protein sequence ID" value="MDT0462969.1"/>
    <property type="molecule type" value="Genomic_DNA"/>
</dbReference>
<dbReference type="Pfam" id="PF17866">
    <property type="entry name" value="AAA_lid_6"/>
    <property type="match status" value="1"/>
</dbReference>
<dbReference type="Pfam" id="PF00004">
    <property type="entry name" value="AAA"/>
    <property type="match status" value="1"/>
</dbReference>
<dbReference type="Proteomes" id="UP001183809">
    <property type="component" value="Unassembled WGS sequence"/>
</dbReference>
<dbReference type="Gene3D" id="2.160.20.10">
    <property type="entry name" value="Single-stranded right-handed beta-helix, Pectin lyase-like"/>
    <property type="match status" value="2"/>
</dbReference>
<evidence type="ECO:0000256" key="3">
    <source>
        <dbReference type="ARBA" id="ARBA00022840"/>
    </source>
</evidence>
<gene>
    <name evidence="6" type="ORF">RM764_08070</name>
</gene>
<dbReference type="PANTHER" id="PTHR43392:SF2">
    <property type="entry name" value="AAA-TYPE ATPASE FAMILY PROTEIN _ ANKYRIN REPEAT FAMILY PROTEIN"/>
    <property type="match status" value="1"/>
</dbReference>
<dbReference type="RefSeq" id="WP_311693400.1">
    <property type="nucleotide sequence ID" value="NZ_JAVREY010000006.1"/>
</dbReference>
<proteinExistence type="inferred from homology"/>
<dbReference type="SMART" id="SM00710">
    <property type="entry name" value="PbH1"/>
    <property type="match status" value="11"/>
</dbReference>
<evidence type="ECO:0000256" key="1">
    <source>
        <dbReference type="ARBA" id="ARBA00010378"/>
    </source>
</evidence>
<name>A0ABU2TPX1_9ACTN</name>
<dbReference type="Gene3D" id="3.40.50.300">
    <property type="entry name" value="P-loop containing nucleotide triphosphate hydrolases"/>
    <property type="match status" value="1"/>
</dbReference>
<dbReference type="InterPro" id="IPR012334">
    <property type="entry name" value="Pectin_lyas_fold"/>
</dbReference>
<accession>A0ABU2TPX1</accession>
<keyword evidence="7" id="KW-1185">Reference proteome</keyword>
<dbReference type="SUPFAM" id="SSF52540">
    <property type="entry name" value="P-loop containing nucleoside triphosphate hydrolases"/>
    <property type="match status" value="1"/>
</dbReference>
<keyword evidence="2" id="KW-0547">Nucleotide-binding</keyword>
<evidence type="ECO:0000256" key="2">
    <source>
        <dbReference type="ARBA" id="ARBA00022741"/>
    </source>
</evidence>
<feature type="domain" description="AAA+ ATPase" evidence="5">
    <location>
        <begin position="615"/>
        <end position="754"/>
    </location>
</feature>
<dbReference type="PANTHER" id="PTHR43392">
    <property type="entry name" value="AAA-TYPE ATPASE FAMILY PROTEIN / ANKYRIN REPEAT FAMILY PROTEIN"/>
    <property type="match status" value="1"/>
</dbReference>
<evidence type="ECO:0000256" key="4">
    <source>
        <dbReference type="SAM" id="MobiDB-lite"/>
    </source>
</evidence>
<comment type="caution">
    <text evidence="6">The sequence shown here is derived from an EMBL/GenBank/DDBJ whole genome shotgun (WGS) entry which is preliminary data.</text>
</comment>
<dbReference type="InterPro" id="IPR006626">
    <property type="entry name" value="PbH1"/>
</dbReference>
<feature type="region of interest" description="Disordered" evidence="4">
    <location>
        <begin position="535"/>
        <end position="567"/>
    </location>
</feature>
<sequence>MTRHTVAPKGQGGRGAFHRIADAVRAAAPGDLVVIAPGTWTEALVLDRAVVLTAEHGRGSVILAAPAGDRPAVTVDGPDCALHDMTVWGADEAVPAVAVQPGAGLVMEDCTVEGGRMQVRGPDGEEAGTTALVLRRCRLERARLAGLHLAGAVRAQAEDCAVTGVDGTGVVLSGTARLNAVQIRLDRTSGSGVRLRGGARLRITDSAFIGTGRAGLLLEDDSEAIAGGLRIESPGAAGVHLTGSARAELTDCRVLGAGSVGLAVQDQAHLDVTDCAVVEAGANGLMVTGAARAVLADCRIDRSAFSAVHASGTATGRLTDLLVRGGAEHGVHVVGEARVELVDCGIRDVDMTGVAVLDQAAATLTGCRIEGAATGIRVGSAAGTRVEQTAVSGTKEIGVQVAGGTAALTGVRVNGAGAAGIVVDKDADATVEGGTVEDCGGSGLVVWTGARPTVTGTRIHRPAKNGVYLADGAGGTFSLVDVTGSGFPALHVGAAAEPLFRECRIRDCAEALGTDEGAAPELRDCTADNAPLVFGTSAAPSSRSGTAGPSVQGGEARGEAAAGGEDVPEERLEDLLDELHALVGLDQVKRDVGSLVKLMQTVRRREEAGLPAPPLSRHLVFAGNPGTGKTTVARLYGRLLKALGLLRRGHLVEVDRTSLVGEYVGHTGPKTTAAFNRALGGVLFIDEAYSLAPAGGGNDFGTEAVATLVKLMEDHRDDVIVIAAGYPGDMHRFISSNPGLASRFGRTLLFEDYNSDELVSIVEYQAGEHQYELTPGAHEALGRLFDLIPRAEGFGNGRSARQMFQEMTERQAQRVAELSDPTPDQLITLETGDLPAPATPTVAPA</sequence>
<dbReference type="InterPro" id="IPR027417">
    <property type="entry name" value="P-loop_NTPase"/>
</dbReference>
<dbReference type="CDD" id="cd00009">
    <property type="entry name" value="AAA"/>
    <property type="match status" value="1"/>
</dbReference>
<feature type="compositionally biased region" description="Polar residues" evidence="4">
    <location>
        <begin position="538"/>
        <end position="549"/>
    </location>
</feature>
<dbReference type="SMART" id="SM00382">
    <property type="entry name" value="AAA"/>
    <property type="match status" value="1"/>
</dbReference>
<keyword evidence="3" id="KW-0067">ATP-binding</keyword>
<evidence type="ECO:0000259" key="5">
    <source>
        <dbReference type="SMART" id="SM00382"/>
    </source>
</evidence>
<evidence type="ECO:0000313" key="6">
    <source>
        <dbReference type="EMBL" id="MDT0462969.1"/>
    </source>
</evidence>
<evidence type="ECO:0000313" key="7">
    <source>
        <dbReference type="Proteomes" id="UP001183809"/>
    </source>
</evidence>
<dbReference type="PRINTS" id="PR00819">
    <property type="entry name" value="CBXCFQXSUPER"/>
</dbReference>
<feature type="region of interest" description="Disordered" evidence="4">
    <location>
        <begin position="812"/>
        <end position="845"/>
    </location>
</feature>
<reference evidence="7" key="1">
    <citation type="submission" date="2023-07" db="EMBL/GenBank/DDBJ databases">
        <title>30 novel species of actinomycetes from the DSMZ collection.</title>
        <authorList>
            <person name="Nouioui I."/>
        </authorList>
    </citation>
    <scope>NUCLEOTIDE SEQUENCE [LARGE SCALE GENOMIC DNA]</scope>
    <source>
        <strain evidence="7">DSM 41699</strain>
    </source>
</reference>
<dbReference type="SUPFAM" id="SSF51126">
    <property type="entry name" value="Pectin lyase-like"/>
    <property type="match status" value="2"/>
</dbReference>
<feature type="compositionally biased region" description="Low complexity" evidence="4">
    <location>
        <begin position="835"/>
        <end position="845"/>
    </location>
</feature>
<dbReference type="InterPro" id="IPR039448">
    <property type="entry name" value="Beta_helix"/>
</dbReference>
<comment type="similarity">
    <text evidence="1">Belongs to the CbxX/CfxQ family.</text>
</comment>
<dbReference type="InterPro" id="IPR050773">
    <property type="entry name" value="CbxX/CfxQ_RuBisCO_ESX"/>
</dbReference>
<dbReference type="InterPro" id="IPR000641">
    <property type="entry name" value="CbxX/CfxQ"/>
</dbReference>
<dbReference type="InterPro" id="IPR003593">
    <property type="entry name" value="AAA+_ATPase"/>
</dbReference>
<dbReference type="InterPro" id="IPR041627">
    <property type="entry name" value="AAA_lid_6"/>
</dbReference>